<dbReference type="EMBL" id="JACIIZ010000012">
    <property type="protein sequence ID" value="MBB6253530.1"/>
    <property type="molecule type" value="Genomic_DNA"/>
</dbReference>
<feature type="transmembrane region" description="Helical" evidence="2">
    <location>
        <begin position="156"/>
        <end position="189"/>
    </location>
</feature>
<keyword evidence="4" id="KW-1185">Reference proteome</keyword>
<protein>
    <recommendedName>
        <fullName evidence="5">Exopolysaccharide biosynthesis protein</fullName>
    </recommendedName>
</protein>
<dbReference type="RefSeq" id="WP_184804223.1">
    <property type="nucleotide sequence ID" value="NZ_JACIIZ010000012.1"/>
</dbReference>
<proteinExistence type="predicted"/>
<name>A0A7X0EEZ8_9PROT</name>
<accession>A0A7X0EEZ8</accession>
<organism evidence="3 4">
    <name type="scientific">Nitrospirillum iridis</name>
    <dbReference type="NCBI Taxonomy" id="765888"/>
    <lineage>
        <taxon>Bacteria</taxon>
        <taxon>Pseudomonadati</taxon>
        <taxon>Pseudomonadota</taxon>
        <taxon>Alphaproteobacteria</taxon>
        <taxon>Rhodospirillales</taxon>
        <taxon>Azospirillaceae</taxon>
        <taxon>Nitrospirillum</taxon>
    </lineage>
</organism>
<keyword evidence="2" id="KW-1133">Transmembrane helix</keyword>
<reference evidence="3 4" key="1">
    <citation type="submission" date="2020-08" db="EMBL/GenBank/DDBJ databases">
        <title>Genomic Encyclopedia of Type Strains, Phase IV (KMG-IV): sequencing the most valuable type-strain genomes for metagenomic binning, comparative biology and taxonomic classification.</title>
        <authorList>
            <person name="Goeker M."/>
        </authorList>
    </citation>
    <scope>NUCLEOTIDE SEQUENCE [LARGE SCALE GENOMIC DNA]</scope>
    <source>
        <strain evidence="3 4">DSM 22198</strain>
    </source>
</reference>
<dbReference type="AlphaFoldDB" id="A0A7X0EEZ8"/>
<dbReference type="Proteomes" id="UP000539175">
    <property type="component" value="Unassembled WGS sequence"/>
</dbReference>
<dbReference type="InterPro" id="IPR010331">
    <property type="entry name" value="ExoD"/>
</dbReference>
<evidence type="ECO:0000256" key="2">
    <source>
        <dbReference type="SAM" id="Phobius"/>
    </source>
</evidence>
<evidence type="ECO:0000313" key="3">
    <source>
        <dbReference type="EMBL" id="MBB6253530.1"/>
    </source>
</evidence>
<feature type="region of interest" description="Disordered" evidence="1">
    <location>
        <begin position="1"/>
        <end position="32"/>
    </location>
</feature>
<dbReference type="PANTHER" id="PTHR41795">
    <property type="entry name" value="EXOPOLYSACCHARIDE SYNTHESIS PROTEIN"/>
    <property type="match status" value="1"/>
</dbReference>
<keyword evidence="2" id="KW-0472">Membrane</keyword>
<dbReference type="PIRSF" id="PIRSF033239">
    <property type="entry name" value="ExoD"/>
    <property type="match status" value="1"/>
</dbReference>
<feature type="compositionally biased region" description="Basic and acidic residues" evidence="1">
    <location>
        <begin position="12"/>
        <end position="22"/>
    </location>
</feature>
<evidence type="ECO:0008006" key="5">
    <source>
        <dbReference type="Google" id="ProtNLM"/>
    </source>
</evidence>
<feature type="transmembrane region" description="Helical" evidence="2">
    <location>
        <begin position="195"/>
        <end position="219"/>
    </location>
</feature>
<dbReference type="Pfam" id="PF06055">
    <property type="entry name" value="ExoD"/>
    <property type="match status" value="1"/>
</dbReference>
<evidence type="ECO:0000256" key="1">
    <source>
        <dbReference type="SAM" id="MobiDB-lite"/>
    </source>
</evidence>
<comment type="caution">
    <text evidence="3">The sequence shown here is derived from an EMBL/GenBank/DDBJ whole genome shotgun (WGS) entry which is preliminary data.</text>
</comment>
<evidence type="ECO:0000313" key="4">
    <source>
        <dbReference type="Proteomes" id="UP000539175"/>
    </source>
</evidence>
<dbReference type="PANTHER" id="PTHR41795:SF1">
    <property type="entry name" value="EXOPOLYSACCHARIDE SYNTHESIS PROTEIN"/>
    <property type="match status" value="1"/>
</dbReference>
<sequence>MTAGDAPHIRSPHGDASGHHAADASPGHDGARPAKVSDILQALAADEGRERVAIADLLTALSDRAVGALIFVFAVPNVLPTPPGTSAVLGLPLVFLTAQLALGRRPWLPRFIAGRSLARKDFAALMAKVAPWLAKAERMLKPRLGALTRPPAENAVGALCFLLALILFLPIPLGNMLPALAICLVALGVLERDGVWVLLGLGTAVAAVTVVWGVLLALLKSGLFLLEHALGV</sequence>
<gene>
    <name evidence="3" type="ORF">FHS74_004099</name>
</gene>
<keyword evidence="2" id="KW-0812">Transmembrane</keyword>